<sequence length="149" mass="15839">MTAYDSLILDYDGVLVTVLDSDARTEACWRAVDAVEPAGLAPDRDIVTTLASSVSPETVRELSDDLGVSSETLWRFRDNMLARVLTDAAVDGQKRPYPDIDSLAALSEVPSPLRATTSAASSNTSSTSTSSPTPSRPSTPESPASIVWH</sequence>
<dbReference type="AlphaFoldDB" id="A0ABD5W1R0"/>
<keyword evidence="3" id="KW-1185">Reference proteome</keyword>
<accession>A0ABD5W1R0</accession>
<gene>
    <name evidence="2" type="ORF">ACFQQG_16460</name>
</gene>
<evidence type="ECO:0000256" key="1">
    <source>
        <dbReference type="SAM" id="MobiDB-lite"/>
    </source>
</evidence>
<dbReference type="Proteomes" id="UP001596445">
    <property type="component" value="Unassembled WGS sequence"/>
</dbReference>
<evidence type="ECO:0000313" key="3">
    <source>
        <dbReference type="Proteomes" id="UP001596445"/>
    </source>
</evidence>
<reference evidence="2 3" key="1">
    <citation type="journal article" date="2019" name="Int. J. Syst. Evol. Microbiol.">
        <title>The Global Catalogue of Microorganisms (GCM) 10K type strain sequencing project: providing services to taxonomists for standard genome sequencing and annotation.</title>
        <authorList>
            <consortium name="The Broad Institute Genomics Platform"/>
            <consortium name="The Broad Institute Genome Sequencing Center for Infectious Disease"/>
            <person name="Wu L."/>
            <person name="Ma J."/>
        </authorList>
    </citation>
    <scope>NUCLEOTIDE SEQUENCE [LARGE SCALE GENOMIC DNA]</scope>
    <source>
        <strain evidence="2 3">JCM 30072</strain>
    </source>
</reference>
<name>A0ABD5W1R0_9EURY</name>
<comment type="caution">
    <text evidence="2">The sequence shown here is derived from an EMBL/GenBank/DDBJ whole genome shotgun (WGS) entry which is preliminary data.</text>
</comment>
<feature type="region of interest" description="Disordered" evidence="1">
    <location>
        <begin position="111"/>
        <end position="149"/>
    </location>
</feature>
<feature type="compositionally biased region" description="Low complexity" evidence="1">
    <location>
        <begin position="115"/>
        <end position="149"/>
    </location>
</feature>
<dbReference type="EMBL" id="JBHSZI010000001">
    <property type="protein sequence ID" value="MFC7059476.1"/>
    <property type="molecule type" value="Genomic_DNA"/>
</dbReference>
<protein>
    <submittedName>
        <fullName evidence="2">Uncharacterized protein</fullName>
    </submittedName>
</protein>
<organism evidence="2 3">
    <name type="scientific">Halovenus salina</name>
    <dbReference type="NCBI Taxonomy" id="1510225"/>
    <lineage>
        <taxon>Archaea</taxon>
        <taxon>Methanobacteriati</taxon>
        <taxon>Methanobacteriota</taxon>
        <taxon>Stenosarchaea group</taxon>
        <taxon>Halobacteria</taxon>
        <taxon>Halobacteriales</taxon>
        <taxon>Haloarculaceae</taxon>
        <taxon>Halovenus</taxon>
    </lineage>
</organism>
<evidence type="ECO:0000313" key="2">
    <source>
        <dbReference type="EMBL" id="MFC7059476.1"/>
    </source>
</evidence>
<dbReference type="RefSeq" id="WP_382187050.1">
    <property type="nucleotide sequence ID" value="NZ_JBHSZI010000001.1"/>
</dbReference>
<proteinExistence type="predicted"/>